<keyword evidence="1" id="KW-0732">Signal</keyword>
<dbReference type="AlphaFoldDB" id="A0AAV5CJZ8"/>
<evidence type="ECO:0000313" key="2">
    <source>
        <dbReference type="EMBL" id="GJM98465.1"/>
    </source>
</evidence>
<evidence type="ECO:0000313" key="3">
    <source>
        <dbReference type="Proteomes" id="UP001054889"/>
    </source>
</evidence>
<sequence>MASSTWCALSHSHGSCSFLVVVLLALVAVLASPIGAGAAASGVPKWHVVGVSSPLPSASVCTAAKAASNSSVFSVTHRHGPCSPLPLSSSGNQPSPAEILERDQERVASIHRKIVGVSMPARQGWPLGTNNYVMSASLGTLARLLSVEIDSVTCSCLDHDLSIAHLAANA</sequence>
<dbReference type="EMBL" id="BQKI01000007">
    <property type="protein sequence ID" value="GJM98465.1"/>
    <property type="molecule type" value="Genomic_DNA"/>
</dbReference>
<proteinExistence type="predicted"/>
<reference evidence="2" key="2">
    <citation type="submission" date="2021-12" db="EMBL/GenBank/DDBJ databases">
        <title>Resequencing data analysis of finger millet.</title>
        <authorList>
            <person name="Hatakeyama M."/>
            <person name="Aluri S."/>
            <person name="Balachadran M.T."/>
            <person name="Sivarajan S.R."/>
            <person name="Poveda L."/>
            <person name="Shimizu-Inatsugi R."/>
            <person name="Schlapbach R."/>
            <person name="Sreeman S.M."/>
            <person name="Shimizu K.K."/>
        </authorList>
    </citation>
    <scope>NUCLEOTIDE SEQUENCE</scope>
</reference>
<comment type="caution">
    <text evidence="2">The sequence shown here is derived from an EMBL/GenBank/DDBJ whole genome shotgun (WGS) entry which is preliminary data.</text>
</comment>
<gene>
    <name evidence="2" type="primary">ga15480</name>
    <name evidence="2" type="ORF">PR202_ga15480</name>
</gene>
<accession>A0AAV5CJZ8</accession>
<protein>
    <submittedName>
        <fullName evidence="2">Uncharacterized protein</fullName>
    </submittedName>
</protein>
<name>A0AAV5CJZ8_ELECO</name>
<feature type="chain" id="PRO_5043349345" evidence="1">
    <location>
        <begin position="32"/>
        <end position="170"/>
    </location>
</feature>
<reference evidence="2" key="1">
    <citation type="journal article" date="2018" name="DNA Res.">
        <title>Multiple hybrid de novo genome assembly of finger millet, an orphan allotetraploid crop.</title>
        <authorList>
            <person name="Hatakeyama M."/>
            <person name="Aluri S."/>
            <person name="Balachadran M.T."/>
            <person name="Sivarajan S.R."/>
            <person name="Patrignani A."/>
            <person name="Gruter S."/>
            <person name="Poveda L."/>
            <person name="Shimizu-Inatsugi R."/>
            <person name="Baeten J."/>
            <person name="Francoijs K.J."/>
            <person name="Nataraja K.N."/>
            <person name="Reddy Y.A.N."/>
            <person name="Phadnis S."/>
            <person name="Ravikumar R.L."/>
            <person name="Schlapbach R."/>
            <person name="Sreeman S.M."/>
            <person name="Shimizu K.K."/>
        </authorList>
    </citation>
    <scope>NUCLEOTIDE SEQUENCE</scope>
</reference>
<organism evidence="2 3">
    <name type="scientific">Eleusine coracana subsp. coracana</name>
    <dbReference type="NCBI Taxonomy" id="191504"/>
    <lineage>
        <taxon>Eukaryota</taxon>
        <taxon>Viridiplantae</taxon>
        <taxon>Streptophyta</taxon>
        <taxon>Embryophyta</taxon>
        <taxon>Tracheophyta</taxon>
        <taxon>Spermatophyta</taxon>
        <taxon>Magnoliopsida</taxon>
        <taxon>Liliopsida</taxon>
        <taxon>Poales</taxon>
        <taxon>Poaceae</taxon>
        <taxon>PACMAD clade</taxon>
        <taxon>Chloridoideae</taxon>
        <taxon>Cynodonteae</taxon>
        <taxon>Eleusininae</taxon>
        <taxon>Eleusine</taxon>
    </lineage>
</organism>
<feature type="signal peptide" evidence="1">
    <location>
        <begin position="1"/>
        <end position="31"/>
    </location>
</feature>
<keyword evidence="3" id="KW-1185">Reference proteome</keyword>
<dbReference type="Proteomes" id="UP001054889">
    <property type="component" value="Unassembled WGS sequence"/>
</dbReference>
<evidence type="ECO:0000256" key="1">
    <source>
        <dbReference type="SAM" id="SignalP"/>
    </source>
</evidence>